<reference evidence="2" key="1">
    <citation type="submission" date="2020-11" db="EMBL/GenBank/DDBJ databases">
        <authorList>
            <consortium name="DOE Joint Genome Institute"/>
            <person name="Ahrendt S."/>
            <person name="Riley R."/>
            <person name="Andreopoulos W."/>
            <person name="Labutti K."/>
            <person name="Pangilinan J."/>
            <person name="Ruiz-Duenas F.J."/>
            <person name="Barrasa J.M."/>
            <person name="Sanchez-Garcia M."/>
            <person name="Camarero S."/>
            <person name="Miyauchi S."/>
            <person name="Serrano A."/>
            <person name="Linde D."/>
            <person name="Babiker R."/>
            <person name="Drula E."/>
            <person name="Ayuso-Fernandez I."/>
            <person name="Pacheco R."/>
            <person name="Padilla G."/>
            <person name="Ferreira P."/>
            <person name="Barriuso J."/>
            <person name="Kellner H."/>
            <person name="Castanera R."/>
            <person name="Alfaro M."/>
            <person name="Ramirez L."/>
            <person name="Pisabarro A.G."/>
            <person name="Kuo A."/>
            <person name="Tritt A."/>
            <person name="Lipzen A."/>
            <person name="He G."/>
            <person name="Yan M."/>
            <person name="Ng V."/>
            <person name="Cullen D."/>
            <person name="Martin F."/>
            <person name="Rosso M.-N."/>
            <person name="Henrissat B."/>
            <person name="Hibbett D."/>
            <person name="Martinez A.T."/>
            <person name="Grigoriev I.V."/>
        </authorList>
    </citation>
    <scope>NUCLEOTIDE SEQUENCE</scope>
    <source>
        <strain evidence="2">CBS 506.95</strain>
    </source>
</reference>
<feature type="compositionally biased region" description="Polar residues" evidence="1">
    <location>
        <begin position="108"/>
        <end position="128"/>
    </location>
</feature>
<gene>
    <name evidence="2" type="ORF">CPB83DRAFT_394877</name>
</gene>
<feature type="region of interest" description="Disordered" evidence="1">
    <location>
        <begin position="404"/>
        <end position="476"/>
    </location>
</feature>
<feature type="region of interest" description="Disordered" evidence="1">
    <location>
        <begin position="340"/>
        <end position="368"/>
    </location>
</feature>
<dbReference type="Proteomes" id="UP000807306">
    <property type="component" value="Unassembled WGS sequence"/>
</dbReference>
<feature type="compositionally biased region" description="Low complexity" evidence="1">
    <location>
        <begin position="410"/>
        <end position="421"/>
    </location>
</feature>
<dbReference type="PANTHER" id="PTHR15276:SF0">
    <property type="entry name" value="COILED-COIL DOMAIN-CONTAINING PROTEIN 6"/>
    <property type="match status" value="1"/>
</dbReference>
<proteinExistence type="predicted"/>
<comment type="caution">
    <text evidence="2">The sequence shown here is derived from an EMBL/GenBank/DDBJ whole genome shotgun (WGS) entry which is preliminary data.</text>
</comment>
<feature type="compositionally biased region" description="Low complexity" evidence="1">
    <location>
        <begin position="92"/>
        <end position="107"/>
    </location>
</feature>
<feature type="region of interest" description="Disordered" evidence="1">
    <location>
        <begin position="1"/>
        <end position="22"/>
    </location>
</feature>
<accession>A0A9P6EDG2</accession>
<evidence type="ECO:0000313" key="2">
    <source>
        <dbReference type="EMBL" id="KAF9527411.1"/>
    </source>
</evidence>
<evidence type="ECO:0000256" key="1">
    <source>
        <dbReference type="SAM" id="MobiDB-lite"/>
    </source>
</evidence>
<keyword evidence="3" id="KW-1185">Reference proteome</keyword>
<dbReference type="Pfam" id="PF09755">
    <property type="entry name" value="DUF2046"/>
    <property type="match status" value="1"/>
</dbReference>
<feature type="compositionally biased region" description="Low complexity" evidence="1">
    <location>
        <begin position="343"/>
        <end position="355"/>
    </location>
</feature>
<organism evidence="2 3">
    <name type="scientific">Crepidotus variabilis</name>
    <dbReference type="NCBI Taxonomy" id="179855"/>
    <lineage>
        <taxon>Eukaryota</taxon>
        <taxon>Fungi</taxon>
        <taxon>Dikarya</taxon>
        <taxon>Basidiomycota</taxon>
        <taxon>Agaricomycotina</taxon>
        <taxon>Agaricomycetes</taxon>
        <taxon>Agaricomycetidae</taxon>
        <taxon>Agaricales</taxon>
        <taxon>Agaricineae</taxon>
        <taxon>Crepidotaceae</taxon>
        <taxon>Crepidotus</taxon>
    </lineage>
</organism>
<feature type="compositionally biased region" description="Polar residues" evidence="1">
    <location>
        <begin position="136"/>
        <end position="145"/>
    </location>
</feature>
<feature type="compositionally biased region" description="Polar residues" evidence="1">
    <location>
        <begin position="1"/>
        <end position="15"/>
    </location>
</feature>
<feature type="compositionally biased region" description="Polar residues" evidence="1">
    <location>
        <begin position="279"/>
        <end position="290"/>
    </location>
</feature>
<feature type="compositionally biased region" description="Polar residues" evidence="1">
    <location>
        <begin position="456"/>
        <end position="470"/>
    </location>
</feature>
<feature type="compositionally biased region" description="Low complexity" evidence="1">
    <location>
        <begin position="231"/>
        <end position="250"/>
    </location>
</feature>
<evidence type="ECO:0000313" key="3">
    <source>
        <dbReference type="Proteomes" id="UP000807306"/>
    </source>
</evidence>
<dbReference type="AlphaFoldDB" id="A0A9P6EDG2"/>
<feature type="region of interest" description="Disordered" evidence="1">
    <location>
        <begin position="279"/>
        <end position="320"/>
    </location>
</feature>
<protein>
    <submittedName>
        <fullName evidence="2">Uncharacterized protein</fullName>
    </submittedName>
</protein>
<sequence length="576" mass="61823">MSFSPPAQRLSNAGCSVSGDPSVRKHEEELINAYEAEEERIINVLSRKLEQLREDKIDLENTLEAESESHVNRLAKELGTLRVANQQLQQQLLQTQQQAESSSSSPQVPRTSNIPINGHSRTSSTNSAAFLESAGPSPSMSLSASPDTRLGYRAFMNGSKGVGSGEPNAEMMLEAMRRENEHLRNRLVDTERDYIRISRLNEIYREELIEHRRRVGLSVDNLIGLAADPFSQPTHQRSTSSSSSSSPAAHAFYSNTSSPSASVLHIPTAYAARHNHNSSMQVGHIPSTSHIPHRNYFPNAPGPSNSHTHSVPIPRHGAQVHRPRHLPLSSIEDEEILVGTMGSTPSSTSIDSHSPYPLSPESSSASFNPGSYVSTSTNITSPPSSLSMAMPTFAIPQRGLTYPSVPPPSLSSSFGSTVSSFRDPSLSPTEPRSRRNSNAGMRRGSIPNGRVAETGSLRSLNHGNNATLSRGASFDRGPLPVGGRVAEVGNLGVGRRSRAGSLQQGHGHVGQVPPTTIAELDDTDADSMELGAPPDVGVEDHDLSSTTTRGMLASVSSFVGLSSLKKDSEILPAKSR</sequence>
<dbReference type="PANTHER" id="PTHR15276">
    <property type="entry name" value="H4 D10S170 PROTEIN-RELATED"/>
    <property type="match status" value="1"/>
</dbReference>
<feature type="region of interest" description="Disordered" evidence="1">
    <location>
        <begin position="230"/>
        <end position="260"/>
    </location>
</feature>
<dbReference type="OrthoDB" id="78858at2759"/>
<dbReference type="EMBL" id="MU157861">
    <property type="protein sequence ID" value="KAF9527411.1"/>
    <property type="molecule type" value="Genomic_DNA"/>
</dbReference>
<feature type="region of interest" description="Disordered" evidence="1">
    <location>
        <begin position="92"/>
        <end position="145"/>
    </location>
</feature>
<name>A0A9P6EDG2_9AGAR</name>
<dbReference type="InterPro" id="IPR019152">
    <property type="entry name" value="DUF2046"/>
</dbReference>